<protein>
    <recommendedName>
        <fullName evidence="2">Endonuclease/exonuclease/phosphatase domain-containing protein</fullName>
    </recommendedName>
</protein>
<keyword evidence="1" id="KW-0812">Transmembrane</keyword>
<keyword evidence="1" id="KW-0472">Membrane</keyword>
<accession>A0AAV4S5P3</accession>
<dbReference type="EMBL" id="BPLQ01007158">
    <property type="protein sequence ID" value="GIY28269.1"/>
    <property type="molecule type" value="Genomic_DNA"/>
</dbReference>
<evidence type="ECO:0000313" key="4">
    <source>
        <dbReference type="Proteomes" id="UP001054837"/>
    </source>
</evidence>
<dbReference type="GO" id="GO:0003824">
    <property type="term" value="F:catalytic activity"/>
    <property type="evidence" value="ECO:0007669"/>
    <property type="project" value="InterPro"/>
</dbReference>
<feature type="transmembrane region" description="Helical" evidence="1">
    <location>
        <begin position="89"/>
        <end position="112"/>
    </location>
</feature>
<dbReference type="SUPFAM" id="SSF56219">
    <property type="entry name" value="DNase I-like"/>
    <property type="match status" value="1"/>
</dbReference>
<evidence type="ECO:0000259" key="2">
    <source>
        <dbReference type="Pfam" id="PF14529"/>
    </source>
</evidence>
<keyword evidence="1" id="KW-1133">Transmembrane helix</keyword>
<feature type="domain" description="Endonuclease/exonuclease/phosphatase" evidence="2">
    <location>
        <begin position="12"/>
        <end position="80"/>
    </location>
</feature>
<dbReference type="InterPro" id="IPR036691">
    <property type="entry name" value="Endo/exonu/phosph_ase_sf"/>
</dbReference>
<dbReference type="Gene3D" id="3.60.10.10">
    <property type="entry name" value="Endonuclease/exonuclease/phosphatase"/>
    <property type="match status" value="1"/>
</dbReference>
<keyword evidence="4" id="KW-1185">Reference proteome</keyword>
<dbReference type="Pfam" id="PF14529">
    <property type="entry name" value="Exo_endo_phos_2"/>
    <property type="match status" value="1"/>
</dbReference>
<reference evidence="3 4" key="1">
    <citation type="submission" date="2021-06" db="EMBL/GenBank/DDBJ databases">
        <title>Caerostris darwini draft genome.</title>
        <authorList>
            <person name="Kono N."/>
            <person name="Arakawa K."/>
        </authorList>
    </citation>
    <scope>NUCLEOTIDE SEQUENCE [LARGE SCALE GENOMIC DNA]</scope>
</reference>
<dbReference type="AlphaFoldDB" id="A0AAV4S5P3"/>
<evidence type="ECO:0000256" key="1">
    <source>
        <dbReference type="SAM" id="Phobius"/>
    </source>
</evidence>
<dbReference type="InterPro" id="IPR005135">
    <property type="entry name" value="Endo/exonuclease/phosphatase"/>
</dbReference>
<sequence length="113" mass="12337">MIQIHLNDFPPIIIASTYVAPTNPGGYPVEDIDSILKSGPNVILAGDLNAFHSSWNFGRSNRNGFSLNKFLKSQRGLKVVAPPPDLLDLILLATARGMSLIMAFLNLFLLTVM</sequence>
<organism evidence="3 4">
    <name type="scientific">Caerostris darwini</name>
    <dbReference type="NCBI Taxonomy" id="1538125"/>
    <lineage>
        <taxon>Eukaryota</taxon>
        <taxon>Metazoa</taxon>
        <taxon>Ecdysozoa</taxon>
        <taxon>Arthropoda</taxon>
        <taxon>Chelicerata</taxon>
        <taxon>Arachnida</taxon>
        <taxon>Araneae</taxon>
        <taxon>Araneomorphae</taxon>
        <taxon>Entelegynae</taxon>
        <taxon>Araneoidea</taxon>
        <taxon>Araneidae</taxon>
        <taxon>Caerostris</taxon>
    </lineage>
</organism>
<comment type="caution">
    <text evidence="3">The sequence shown here is derived from an EMBL/GenBank/DDBJ whole genome shotgun (WGS) entry which is preliminary data.</text>
</comment>
<name>A0AAV4S5P3_9ARAC</name>
<proteinExistence type="predicted"/>
<evidence type="ECO:0000313" key="3">
    <source>
        <dbReference type="EMBL" id="GIY28269.1"/>
    </source>
</evidence>
<gene>
    <name evidence="3" type="ORF">CDAR_511211</name>
</gene>
<dbReference type="Proteomes" id="UP001054837">
    <property type="component" value="Unassembled WGS sequence"/>
</dbReference>